<name>A0A4Z0QIR2_9BACT</name>
<organism evidence="1 2">
    <name type="scientific">Hymenobacter metallicola</name>
    <dbReference type="NCBI Taxonomy" id="2563114"/>
    <lineage>
        <taxon>Bacteria</taxon>
        <taxon>Pseudomonadati</taxon>
        <taxon>Bacteroidota</taxon>
        <taxon>Cytophagia</taxon>
        <taxon>Cytophagales</taxon>
        <taxon>Hymenobacteraceae</taxon>
        <taxon>Hymenobacter</taxon>
    </lineage>
</organism>
<evidence type="ECO:0000313" key="1">
    <source>
        <dbReference type="EMBL" id="TGE29153.1"/>
    </source>
</evidence>
<dbReference type="AlphaFoldDB" id="A0A4Z0QIR2"/>
<sequence>MFLYNLVGYYPTYTWRQQHFRKEAEKKRRAQLPDGALIRVRMARTQRAAEALQWQDSQEFRWHGRLYDVVRQQATADSITYFCWHDQGEEKLLAGLQEHLEQLSHPDPEAGKAAKKLLDHLAKLTWLGAAPGEPAGVVKAPRRQYVLLALRAWAPVAGIVSQPPPEAAQATT</sequence>
<protein>
    <submittedName>
        <fullName evidence="1">Uncharacterized protein</fullName>
    </submittedName>
</protein>
<accession>A0A4Z0QIR2</accession>
<evidence type="ECO:0000313" key="2">
    <source>
        <dbReference type="Proteomes" id="UP000298471"/>
    </source>
</evidence>
<comment type="caution">
    <text evidence="1">The sequence shown here is derived from an EMBL/GenBank/DDBJ whole genome shotgun (WGS) entry which is preliminary data.</text>
</comment>
<dbReference type="EMBL" id="SRMB01000001">
    <property type="protein sequence ID" value="TGE29153.1"/>
    <property type="molecule type" value="Genomic_DNA"/>
</dbReference>
<dbReference type="Proteomes" id="UP000298471">
    <property type="component" value="Unassembled WGS sequence"/>
</dbReference>
<proteinExistence type="predicted"/>
<reference evidence="1 2" key="1">
    <citation type="submission" date="2019-04" db="EMBL/GenBank/DDBJ databases">
        <authorList>
            <person name="Feng G."/>
            <person name="Zhang J."/>
            <person name="Zhu H."/>
        </authorList>
    </citation>
    <scope>NUCLEOTIDE SEQUENCE [LARGE SCALE GENOMIC DNA]</scope>
    <source>
        <strain evidence="1 2">9PBR-1</strain>
    </source>
</reference>
<keyword evidence="2" id="KW-1185">Reference proteome</keyword>
<gene>
    <name evidence="1" type="ORF">E5K02_06770</name>
</gene>